<gene>
    <name evidence="2" type="ORF">CP976_16940</name>
</gene>
<name>A0A5J6I4X4_STRC4</name>
<dbReference type="CDD" id="cd07344">
    <property type="entry name" value="M48_yhfN_like"/>
    <property type="match status" value="1"/>
</dbReference>
<reference evidence="2 3" key="1">
    <citation type="submission" date="2017-09" db="EMBL/GenBank/DDBJ databases">
        <authorList>
            <person name="Lee N."/>
            <person name="Cho B.-K."/>
        </authorList>
    </citation>
    <scope>NUCLEOTIDE SEQUENCE [LARGE SCALE GENOMIC DNA]</scope>
    <source>
        <strain evidence="2 3">ATCC 13740</strain>
    </source>
</reference>
<accession>A0A5J6I4X4</accession>
<dbReference type="PANTHER" id="PTHR30399:SF1">
    <property type="entry name" value="UTP PYROPHOSPHATASE"/>
    <property type="match status" value="1"/>
</dbReference>
<feature type="domain" description="YgjP-like metallopeptidase" evidence="1">
    <location>
        <begin position="69"/>
        <end position="270"/>
    </location>
</feature>
<evidence type="ECO:0000259" key="1">
    <source>
        <dbReference type="Pfam" id="PF01863"/>
    </source>
</evidence>
<protein>
    <submittedName>
        <fullName evidence="2">M48 family peptidase</fullName>
    </submittedName>
</protein>
<dbReference type="PANTHER" id="PTHR30399">
    <property type="entry name" value="UNCHARACTERIZED PROTEIN YGJP"/>
    <property type="match status" value="1"/>
</dbReference>
<sequence>MSEWRTLRRSTTSPTACWTSSATTAIPCRGAAEVAAVAVVEELGPVRSGLLEVGRLEIDVVVVPDRGSVKLTVERDARITATVPAGLDTARLIAVVRSRRRWIYDKLEERTEEAALRPDKEFVTGEGFHYLGRSYRLKIVDEAPVPVGLVHGRLLLRRDCLDHARDDLIAWYRRRGSVWLPTRVEPWAQRMRAPFHNIAVRRLGYRWGSCNREGGVNIHWAAMQLPSRLIDYVLVHELAHLHKRDHSPEFWSLVGRALPDYRERRDQLDQFGALLWLPEPVTSSK</sequence>
<proteinExistence type="predicted"/>
<dbReference type="EMBL" id="CP023694">
    <property type="protein sequence ID" value="QEV25673.1"/>
    <property type="molecule type" value="Genomic_DNA"/>
</dbReference>
<dbReference type="InterPro" id="IPR053136">
    <property type="entry name" value="UTP_pyrophosphatase-like"/>
</dbReference>
<evidence type="ECO:0000313" key="2">
    <source>
        <dbReference type="EMBL" id="QEV25673.1"/>
    </source>
</evidence>
<dbReference type="Pfam" id="PF01863">
    <property type="entry name" value="YgjP-like"/>
    <property type="match status" value="1"/>
</dbReference>
<organism evidence="2 3">
    <name type="scientific">Streptomyces coeruleorubidus</name>
    <dbReference type="NCBI Taxonomy" id="116188"/>
    <lineage>
        <taxon>Bacteria</taxon>
        <taxon>Bacillati</taxon>
        <taxon>Actinomycetota</taxon>
        <taxon>Actinomycetes</taxon>
        <taxon>Kitasatosporales</taxon>
        <taxon>Streptomycetaceae</taxon>
        <taxon>Streptomyces</taxon>
    </lineage>
</organism>
<evidence type="ECO:0000313" key="3">
    <source>
        <dbReference type="Proteomes" id="UP000326598"/>
    </source>
</evidence>
<dbReference type="AlphaFoldDB" id="A0A5J6I4X4"/>
<dbReference type="KEGG" id="scoe:CP976_16940"/>
<dbReference type="Gene3D" id="3.30.2010.10">
    <property type="entry name" value="Metalloproteases ('zincins'), catalytic domain"/>
    <property type="match status" value="1"/>
</dbReference>
<dbReference type="Proteomes" id="UP000326598">
    <property type="component" value="Chromosome"/>
</dbReference>
<dbReference type="InterPro" id="IPR002725">
    <property type="entry name" value="YgjP-like_metallopeptidase"/>
</dbReference>